<dbReference type="PRINTS" id="PR00038">
    <property type="entry name" value="HTHLUXR"/>
</dbReference>
<feature type="modified residue" description="4-aspartylphosphate" evidence="3">
    <location>
        <position position="54"/>
    </location>
</feature>
<dbReference type="InterPro" id="IPR058245">
    <property type="entry name" value="NreC/VraR/RcsB-like_REC"/>
</dbReference>
<protein>
    <submittedName>
        <fullName evidence="6">Two component transcriptional regulator, LuxR family</fullName>
    </submittedName>
</protein>
<dbReference type="SUPFAM" id="SSF46894">
    <property type="entry name" value="C-terminal effector domain of the bipartite response regulators"/>
    <property type="match status" value="1"/>
</dbReference>
<dbReference type="AlphaFoldDB" id="A0A1G9RUT3"/>
<organism evidence="6 7">
    <name type="scientific">Siphonobacter aquaeclarae</name>
    <dbReference type="NCBI Taxonomy" id="563176"/>
    <lineage>
        <taxon>Bacteria</taxon>
        <taxon>Pseudomonadati</taxon>
        <taxon>Bacteroidota</taxon>
        <taxon>Cytophagia</taxon>
        <taxon>Cytophagales</taxon>
        <taxon>Cytophagaceae</taxon>
        <taxon>Siphonobacter</taxon>
    </lineage>
</organism>
<dbReference type="PROSITE" id="PS50110">
    <property type="entry name" value="RESPONSE_REGULATORY"/>
    <property type="match status" value="1"/>
</dbReference>
<feature type="domain" description="Response regulatory" evidence="5">
    <location>
        <begin position="3"/>
        <end position="119"/>
    </location>
</feature>
<dbReference type="GO" id="GO:0003677">
    <property type="term" value="F:DNA binding"/>
    <property type="evidence" value="ECO:0007669"/>
    <property type="project" value="UniProtKB-KW"/>
</dbReference>
<name>A0A1G9RUT3_9BACT</name>
<dbReference type="InterPro" id="IPR001789">
    <property type="entry name" value="Sig_transdc_resp-reg_receiver"/>
</dbReference>
<dbReference type="SUPFAM" id="SSF52172">
    <property type="entry name" value="CheY-like"/>
    <property type="match status" value="1"/>
</dbReference>
<dbReference type="PANTHER" id="PTHR43214">
    <property type="entry name" value="TWO-COMPONENT RESPONSE REGULATOR"/>
    <property type="match status" value="1"/>
</dbReference>
<dbReference type="EMBL" id="FNGS01000005">
    <property type="protein sequence ID" value="SDM26265.1"/>
    <property type="molecule type" value="Genomic_DNA"/>
</dbReference>
<dbReference type="SMART" id="SM00421">
    <property type="entry name" value="HTH_LUXR"/>
    <property type="match status" value="1"/>
</dbReference>
<reference evidence="6 7" key="1">
    <citation type="submission" date="2016-10" db="EMBL/GenBank/DDBJ databases">
        <authorList>
            <person name="de Groot N.N."/>
        </authorList>
    </citation>
    <scope>NUCLEOTIDE SEQUENCE [LARGE SCALE GENOMIC DNA]</scope>
    <source>
        <strain evidence="6 7">DSM 21668</strain>
    </source>
</reference>
<dbReference type="InterPro" id="IPR016032">
    <property type="entry name" value="Sig_transdc_resp-reg_C-effctor"/>
</dbReference>
<keyword evidence="1 3" id="KW-0597">Phosphoprotein</keyword>
<evidence type="ECO:0000256" key="3">
    <source>
        <dbReference type="PROSITE-ProRule" id="PRU00169"/>
    </source>
</evidence>
<evidence type="ECO:0000313" key="6">
    <source>
        <dbReference type="EMBL" id="SDM26265.1"/>
    </source>
</evidence>
<dbReference type="PROSITE" id="PS00622">
    <property type="entry name" value="HTH_LUXR_1"/>
    <property type="match status" value="1"/>
</dbReference>
<dbReference type="InterPro" id="IPR011006">
    <property type="entry name" value="CheY-like_superfamily"/>
</dbReference>
<dbReference type="STRING" id="563176.SAMN04488090_3022"/>
<evidence type="ECO:0000256" key="1">
    <source>
        <dbReference type="ARBA" id="ARBA00022553"/>
    </source>
</evidence>
<dbReference type="RefSeq" id="WP_093203848.1">
    <property type="nucleotide sequence ID" value="NZ_FNGS01000005.1"/>
</dbReference>
<feature type="domain" description="HTH luxR-type" evidence="4">
    <location>
        <begin position="142"/>
        <end position="207"/>
    </location>
</feature>
<evidence type="ECO:0000259" key="5">
    <source>
        <dbReference type="PROSITE" id="PS50110"/>
    </source>
</evidence>
<gene>
    <name evidence="6" type="ORF">SAMN04488090_3022</name>
</gene>
<evidence type="ECO:0000259" key="4">
    <source>
        <dbReference type="PROSITE" id="PS50043"/>
    </source>
</evidence>
<evidence type="ECO:0000313" key="7">
    <source>
        <dbReference type="Proteomes" id="UP000198901"/>
    </source>
</evidence>
<proteinExistence type="predicted"/>
<dbReference type="InterPro" id="IPR039420">
    <property type="entry name" value="WalR-like"/>
</dbReference>
<dbReference type="OrthoDB" id="9797341at2"/>
<dbReference type="CDD" id="cd06170">
    <property type="entry name" value="LuxR_C_like"/>
    <property type="match status" value="1"/>
</dbReference>
<dbReference type="CDD" id="cd17535">
    <property type="entry name" value="REC_NarL-like"/>
    <property type="match status" value="1"/>
</dbReference>
<sequence>MIRTAIFEDNDSFRGTLTWLLAAHGDMSVTGTYPDARQAVERVLSDSPDVVLMDIQMPGVSGIEAVRKIREACPDVRILMLTSYEDTDKIFDAIAAGAVGYILKKTPGEKIVEAIREVHAGGAAMTPSVALKVMASFQQAKPRQNPYLLTEKEQEVLARLVAGDSYKLIAANLDISLGTVHTHILHIYQKLHVNSKGEAITKALRNGLV</sequence>
<keyword evidence="7" id="KW-1185">Reference proteome</keyword>
<dbReference type="InterPro" id="IPR000792">
    <property type="entry name" value="Tscrpt_reg_LuxR_C"/>
</dbReference>
<accession>A0A1G9RUT3</accession>
<dbReference type="Proteomes" id="UP000198901">
    <property type="component" value="Unassembled WGS sequence"/>
</dbReference>
<dbReference type="GO" id="GO:0006355">
    <property type="term" value="P:regulation of DNA-templated transcription"/>
    <property type="evidence" value="ECO:0007669"/>
    <property type="project" value="InterPro"/>
</dbReference>
<dbReference type="Gene3D" id="3.40.50.2300">
    <property type="match status" value="1"/>
</dbReference>
<dbReference type="SMART" id="SM00448">
    <property type="entry name" value="REC"/>
    <property type="match status" value="1"/>
</dbReference>
<keyword evidence="2" id="KW-0238">DNA-binding</keyword>
<evidence type="ECO:0000256" key="2">
    <source>
        <dbReference type="ARBA" id="ARBA00023125"/>
    </source>
</evidence>
<dbReference type="Pfam" id="PF00072">
    <property type="entry name" value="Response_reg"/>
    <property type="match status" value="1"/>
</dbReference>
<dbReference type="GO" id="GO:0000160">
    <property type="term" value="P:phosphorelay signal transduction system"/>
    <property type="evidence" value="ECO:0007669"/>
    <property type="project" value="InterPro"/>
</dbReference>
<dbReference type="Pfam" id="PF00196">
    <property type="entry name" value="GerE"/>
    <property type="match status" value="1"/>
</dbReference>
<dbReference type="PROSITE" id="PS50043">
    <property type="entry name" value="HTH_LUXR_2"/>
    <property type="match status" value="1"/>
</dbReference>